<proteinExistence type="predicted"/>
<reference evidence="1" key="1">
    <citation type="journal article" date="2015" name="Nature">
        <title>Complex archaea that bridge the gap between prokaryotes and eukaryotes.</title>
        <authorList>
            <person name="Spang A."/>
            <person name="Saw J.H."/>
            <person name="Jorgensen S.L."/>
            <person name="Zaremba-Niedzwiedzka K."/>
            <person name="Martijn J."/>
            <person name="Lind A.E."/>
            <person name="van Eijk R."/>
            <person name="Schleper C."/>
            <person name="Guy L."/>
            <person name="Ettema T.J."/>
        </authorList>
    </citation>
    <scope>NUCLEOTIDE SEQUENCE</scope>
</reference>
<evidence type="ECO:0000313" key="1">
    <source>
        <dbReference type="EMBL" id="KKL83813.1"/>
    </source>
</evidence>
<sequence>MSADKRDVKDIKESHEVIDVLHLILIEWGKGESEAILEILTQTESQPELFYRI</sequence>
<dbReference type="EMBL" id="LAZR01021875">
    <property type="protein sequence ID" value="KKL83813.1"/>
    <property type="molecule type" value="Genomic_DNA"/>
</dbReference>
<protein>
    <submittedName>
        <fullName evidence="1">Uncharacterized protein</fullName>
    </submittedName>
</protein>
<feature type="non-terminal residue" evidence="1">
    <location>
        <position position="53"/>
    </location>
</feature>
<name>A0A0F9FC89_9ZZZZ</name>
<comment type="caution">
    <text evidence="1">The sequence shown here is derived from an EMBL/GenBank/DDBJ whole genome shotgun (WGS) entry which is preliminary data.</text>
</comment>
<organism evidence="1">
    <name type="scientific">marine sediment metagenome</name>
    <dbReference type="NCBI Taxonomy" id="412755"/>
    <lineage>
        <taxon>unclassified sequences</taxon>
        <taxon>metagenomes</taxon>
        <taxon>ecological metagenomes</taxon>
    </lineage>
</organism>
<accession>A0A0F9FC89</accession>
<gene>
    <name evidence="1" type="ORF">LCGC14_1970990</name>
</gene>
<dbReference type="AlphaFoldDB" id="A0A0F9FC89"/>